<accession>M2SST1</accession>
<dbReference type="STRING" id="665912.M2SST1"/>
<feature type="domain" description="ASX DEUBAD" evidence="2">
    <location>
        <begin position="190"/>
        <end position="318"/>
    </location>
</feature>
<dbReference type="Pfam" id="PF13919">
    <property type="entry name" value="ASXH"/>
    <property type="match status" value="1"/>
</dbReference>
<dbReference type="Proteomes" id="UP000016934">
    <property type="component" value="Unassembled WGS sequence"/>
</dbReference>
<dbReference type="GeneID" id="19130643"/>
<dbReference type="KEGG" id="bsc:COCSADRAFT_125901"/>
<dbReference type="HOGENOM" id="CLU_053743_0_0_1"/>
<feature type="compositionally biased region" description="Polar residues" evidence="1">
    <location>
        <begin position="126"/>
        <end position="136"/>
    </location>
</feature>
<evidence type="ECO:0000313" key="4">
    <source>
        <dbReference type="Proteomes" id="UP000016934"/>
    </source>
</evidence>
<dbReference type="OMA" id="FEDEWET"/>
<reference evidence="3 4" key="1">
    <citation type="journal article" date="2012" name="PLoS Pathog.">
        <title>Diverse lifestyles and strategies of plant pathogenesis encoded in the genomes of eighteen Dothideomycetes fungi.</title>
        <authorList>
            <person name="Ohm R.A."/>
            <person name="Feau N."/>
            <person name="Henrissat B."/>
            <person name="Schoch C.L."/>
            <person name="Horwitz B.A."/>
            <person name="Barry K.W."/>
            <person name="Condon B.J."/>
            <person name="Copeland A.C."/>
            <person name="Dhillon B."/>
            <person name="Glaser F."/>
            <person name="Hesse C.N."/>
            <person name="Kosti I."/>
            <person name="LaButti K."/>
            <person name="Lindquist E.A."/>
            <person name="Lucas S."/>
            <person name="Salamov A.A."/>
            <person name="Bradshaw R.E."/>
            <person name="Ciuffetti L."/>
            <person name="Hamelin R.C."/>
            <person name="Kema G.H.J."/>
            <person name="Lawrence C."/>
            <person name="Scott J.A."/>
            <person name="Spatafora J.W."/>
            <person name="Turgeon B.G."/>
            <person name="de Wit P.J.G.M."/>
            <person name="Zhong S."/>
            <person name="Goodwin S.B."/>
            <person name="Grigoriev I.V."/>
        </authorList>
    </citation>
    <scope>NUCLEOTIDE SEQUENCE [LARGE SCALE GENOMIC DNA]</scope>
    <source>
        <strain evidence="4">ND90Pr / ATCC 201652</strain>
    </source>
</reference>
<dbReference type="EMBL" id="KB445651">
    <property type="protein sequence ID" value="EMD59862.1"/>
    <property type="molecule type" value="Genomic_DNA"/>
</dbReference>
<feature type="compositionally biased region" description="Low complexity" evidence="1">
    <location>
        <begin position="60"/>
        <end position="78"/>
    </location>
</feature>
<reference evidence="4" key="2">
    <citation type="journal article" date="2013" name="PLoS Genet.">
        <title>Comparative genome structure, secondary metabolite, and effector coding capacity across Cochliobolus pathogens.</title>
        <authorList>
            <person name="Condon B.J."/>
            <person name="Leng Y."/>
            <person name="Wu D."/>
            <person name="Bushley K.E."/>
            <person name="Ohm R.A."/>
            <person name="Otillar R."/>
            <person name="Martin J."/>
            <person name="Schackwitz W."/>
            <person name="Grimwood J."/>
            <person name="MohdZainudin N."/>
            <person name="Xue C."/>
            <person name="Wang R."/>
            <person name="Manning V.A."/>
            <person name="Dhillon B."/>
            <person name="Tu Z.J."/>
            <person name="Steffenson B.J."/>
            <person name="Salamov A."/>
            <person name="Sun H."/>
            <person name="Lowry S."/>
            <person name="LaButti K."/>
            <person name="Han J."/>
            <person name="Copeland A."/>
            <person name="Lindquist E."/>
            <person name="Barry K."/>
            <person name="Schmutz J."/>
            <person name="Baker S.E."/>
            <person name="Ciuffetti L.M."/>
            <person name="Grigoriev I.V."/>
            <person name="Zhong S."/>
            <person name="Turgeon B.G."/>
        </authorList>
    </citation>
    <scope>NUCLEOTIDE SEQUENCE [LARGE SCALE GENOMIC DNA]</scope>
    <source>
        <strain evidence="4">ND90Pr / ATCC 201652</strain>
    </source>
</reference>
<feature type="region of interest" description="Disordered" evidence="1">
    <location>
        <begin position="60"/>
        <end position="186"/>
    </location>
</feature>
<dbReference type="eggNOG" id="ENOG502S8M1">
    <property type="taxonomic scope" value="Eukaryota"/>
</dbReference>
<feature type="region of interest" description="Disordered" evidence="1">
    <location>
        <begin position="1"/>
        <end position="23"/>
    </location>
</feature>
<keyword evidence="4" id="KW-1185">Reference proteome</keyword>
<gene>
    <name evidence="3" type="ORF">COCSADRAFT_125901</name>
</gene>
<feature type="compositionally biased region" description="Basic residues" evidence="1">
    <location>
        <begin position="137"/>
        <end position="148"/>
    </location>
</feature>
<dbReference type="InterPro" id="IPR028020">
    <property type="entry name" value="ASX_DEUBAD_dom"/>
</dbReference>
<dbReference type="RefSeq" id="XP_007704168.1">
    <property type="nucleotide sequence ID" value="XM_007705978.1"/>
</dbReference>
<feature type="compositionally biased region" description="Low complexity" evidence="1">
    <location>
        <begin position="149"/>
        <end position="162"/>
    </location>
</feature>
<feature type="compositionally biased region" description="Basic and acidic residues" evidence="1">
    <location>
        <begin position="166"/>
        <end position="179"/>
    </location>
</feature>
<proteinExistence type="predicted"/>
<name>M2SST1_COCSN</name>
<organism evidence="3 4">
    <name type="scientific">Cochliobolus sativus (strain ND90Pr / ATCC 201652)</name>
    <name type="common">Common root rot and spot blotch fungus</name>
    <name type="synonym">Bipolaris sorokiniana</name>
    <dbReference type="NCBI Taxonomy" id="665912"/>
    <lineage>
        <taxon>Eukaryota</taxon>
        <taxon>Fungi</taxon>
        <taxon>Dikarya</taxon>
        <taxon>Ascomycota</taxon>
        <taxon>Pezizomycotina</taxon>
        <taxon>Dothideomycetes</taxon>
        <taxon>Pleosporomycetidae</taxon>
        <taxon>Pleosporales</taxon>
        <taxon>Pleosporineae</taxon>
        <taxon>Pleosporaceae</taxon>
        <taxon>Bipolaris</taxon>
    </lineage>
</organism>
<protein>
    <recommendedName>
        <fullName evidence="2">ASX DEUBAD domain-containing protein</fullName>
    </recommendedName>
</protein>
<dbReference type="AlphaFoldDB" id="M2SST1"/>
<evidence type="ECO:0000256" key="1">
    <source>
        <dbReference type="SAM" id="MobiDB-lite"/>
    </source>
</evidence>
<evidence type="ECO:0000313" key="3">
    <source>
        <dbReference type="EMBL" id="EMD59862.1"/>
    </source>
</evidence>
<dbReference type="OrthoDB" id="2289918at2759"/>
<evidence type="ECO:0000259" key="2">
    <source>
        <dbReference type="Pfam" id="PF13919"/>
    </source>
</evidence>
<sequence>MLLPVRSPSKESTTSHHPLPTTVLHTVNVMRSTHHETNKSSLKTPDMETEVSQIEAIFSSHTSQTTSPDSSTQTQHAQAPPPEPTTTPTSNTGANCAARQSPKRARGEDDDLASAASTPHSKRTNNKASATPNSKATIKKPARKKSAPKKTTTPTPSRSQPSRNRKAPERFEDFEEKTAKSLPSKKGTSKVFDSVFITTNSTSRLVKADIYHMLLEGSAWSCLSAEQQSTLIAMLPQDSTNQGLLTKINAGETEGTRPSAFTLANDCFRTDVAKFQEDLKNGHLAKTWQTAAEQAVIERAAGEYDRWKAEEAESWWGQKSV</sequence>